<reference evidence="2 3" key="1">
    <citation type="submission" date="2019-07" db="EMBL/GenBank/DDBJ databases">
        <title>Chromosome genome assembly for large yellow croaker.</title>
        <authorList>
            <person name="Xiao S."/>
        </authorList>
    </citation>
    <scope>NUCLEOTIDE SEQUENCE [LARGE SCALE GENOMIC DNA]</scope>
    <source>
        <strain evidence="2">JMULYC20181020</strain>
        <tissue evidence="2">Muscle</tissue>
    </source>
</reference>
<gene>
    <name evidence="2" type="ORF">D5F01_LYC24204</name>
</gene>
<proteinExistence type="predicted"/>
<dbReference type="AlphaFoldDB" id="A0A6G0HEX0"/>
<dbReference type="EMBL" id="REGW02000203">
    <property type="protein sequence ID" value="KAE8277777.1"/>
    <property type="molecule type" value="Genomic_DNA"/>
</dbReference>
<evidence type="ECO:0000313" key="3">
    <source>
        <dbReference type="Proteomes" id="UP000424527"/>
    </source>
</evidence>
<dbReference type="Proteomes" id="UP000424527">
    <property type="component" value="Unassembled WGS sequence"/>
</dbReference>
<name>A0A6G0HEX0_LARCR</name>
<organism evidence="2 3">
    <name type="scientific">Larimichthys crocea</name>
    <name type="common">Large yellow croaker</name>
    <name type="synonym">Pseudosciaena crocea</name>
    <dbReference type="NCBI Taxonomy" id="215358"/>
    <lineage>
        <taxon>Eukaryota</taxon>
        <taxon>Metazoa</taxon>
        <taxon>Chordata</taxon>
        <taxon>Craniata</taxon>
        <taxon>Vertebrata</taxon>
        <taxon>Euteleostomi</taxon>
        <taxon>Actinopterygii</taxon>
        <taxon>Neopterygii</taxon>
        <taxon>Teleostei</taxon>
        <taxon>Neoteleostei</taxon>
        <taxon>Acanthomorphata</taxon>
        <taxon>Eupercaria</taxon>
        <taxon>Sciaenidae</taxon>
        <taxon>Larimichthys</taxon>
    </lineage>
</organism>
<keyword evidence="3" id="KW-1185">Reference proteome</keyword>
<feature type="compositionally biased region" description="Basic and acidic residues" evidence="1">
    <location>
        <begin position="154"/>
        <end position="163"/>
    </location>
</feature>
<comment type="caution">
    <text evidence="2">The sequence shown here is derived from an EMBL/GenBank/DDBJ whole genome shotgun (WGS) entry which is preliminary data.</text>
</comment>
<protein>
    <submittedName>
        <fullName evidence="2">Uncharacterized protein</fullName>
    </submittedName>
</protein>
<accession>A0A6G0HEX0</accession>
<evidence type="ECO:0000256" key="1">
    <source>
        <dbReference type="SAM" id="MobiDB-lite"/>
    </source>
</evidence>
<sequence>MDPHLTRFCRDRGQRSEESACSYAIAPLRAVEDIKRGGKPFPDRDSKVTRQFLRGLNDEEVYMRIAPKKPRLLSFRELQDELRNLAKETKKFQSSNKSKKTYAQVKVASECTLNAKAEKGEHTSECSAFKRLEPMVTGATMGTKQQDPPPQVKKTGDGKESTL</sequence>
<feature type="region of interest" description="Disordered" evidence="1">
    <location>
        <begin position="137"/>
        <end position="163"/>
    </location>
</feature>
<evidence type="ECO:0000313" key="2">
    <source>
        <dbReference type="EMBL" id="KAE8277777.1"/>
    </source>
</evidence>